<protein>
    <submittedName>
        <fullName evidence="6">Unannotated protein</fullName>
    </submittedName>
</protein>
<evidence type="ECO:0000256" key="4">
    <source>
        <dbReference type="ARBA" id="ARBA00023136"/>
    </source>
</evidence>
<dbReference type="EMBL" id="CAFBNL010000077">
    <property type="protein sequence ID" value="CAB4958629.1"/>
    <property type="molecule type" value="Genomic_DNA"/>
</dbReference>
<accession>A0A6J7KW72</accession>
<feature type="transmembrane region" description="Helical" evidence="5">
    <location>
        <begin position="30"/>
        <end position="53"/>
    </location>
</feature>
<feature type="transmembrane region" description="Helical" evidence="5">
    <location>
        <begin position="252"/>
        <end position="278"/>
    </location>
</feature>
<evidence type="ECO:0000256" key="2">
    <source>
        <dbReference type="ARBA" id="ARBA00022692"/>
    </source>
</evidence>
<organism evidence="6">
    <name type="scientific">freshwater metagenome</name>
    <dbReference type="NCBI Taxonomy" id="449393"/>
    <lineage>
        <taxon>unclassified sequences</taxon>
        <taxon>metagenomes</taxon>
        <taxon>ecological metagenomes</taxon>
    </lineage>
</organism>
<gene>
    <name evidence="6" type="ORF">UFOPK3789_01144</name>
</gene>
<proteinExistence type="predicted"/>
<keyword evidence="2 5" id="KW-0812">Transmembrane</keyword>
<reference evidence="6" key="1">
    <citation type="submission" date="2020-05" db="EMBL/GenBank/DDBJ databases">
        <authorList>
            <person name="Chiriac C."/>
            <person name="Salcher M."/>
            <person name="Ghai R."/>
            <person name="Kavagutti S V."/>
        </authorList>
    </citation>
    <scope>NUCLEOTIDE SEQUENCE</scope>
</reference>
<evidence type="ECO:0000313" key="6">
    <source>
        <dbReference type="EMBL" id="CAB4958629.1"/>
    </source>
</evidence>
<dbReference type="InterPro" id="IPR051598">
    <property type="entry name" value="TSUP/Inactive_protease-like"/>
</dbReference>
<dbReference type="InterPro" id="IPR002781">
    <property type="entry name" value="TM_pro_TauE-like"/>
</dbReference>
<keyword evidence="4 5" id="KW-0472">Membrane</keyword>
<feature type="transmembrane region" description="Helical" evidence="5">
    <location>
        <begin position="104"/>
        <end position="123"/>
    </location>
</feature>
<dbReference type="PANTHER" id="PTHR43701">
    <property type="entry name" value="MEMBRANE TRANSPORTER PROTEIN MJ0441-RELATED"/>
    <property type="match status" value="1"/>
</dbReference>
<feature type="transmembrane region" description="Helical" evidence="5">
    <location>
        <begin position="74"/>
        <end position="92"/>
    </location>
</feature>
<dbReference type="AlphaFoldDB" id="A0A6J7KW72"/>
<dbReference type="Pfam" id="PF01925">
    <property type="entry name" value="TauE"/>
    <property type="match status" value="1"/>
</dbReference>
<dbReference type="PANTHER" id="PTHR43701:SF2">
    <property type="entry name" value="MEMBRANE TRANSPORTER PROTEIN YJNA-RELATED"/>
    <property type="match status" value="1"/>
</dbReference>
<comment type="subcellular location">
    <subcellularLocation>
        <location evidence="1">Membrane</location>
        <topology evidence="1">Multi-pass membrane protein</topology>
    </subcellularLocation>
</comment>
<sequence>MDIWVVVAGALVGFVVGLTGMGGGALMTPILVLVFGVTPLTAVSSDLLAALVMKPIGGGVHIRKGTVHTPVVRWLVIGSVPSAFLGAVILDVMAGPDFAERMKIFLGATLIIASSAIALRAMLGRRREKSVIDTSIPMSLRAQVRPFPTLCIGVFGGLIVGLTSVGSGSLMIVGLMLLYPGLTTSELVGTDLVQAIPLVGAAALGHLLFGSVEFGLTFALLIGGIPAVWFGARLSSRAANSFVRPALMSVLLLSGIKLVGGSNGVLLAGVVISVIAVISMSRRGAIADPVELEKLEPVR</sequence>
<feature type="transmembrane region" description="Helical" evidence="5">
    <location>
        <begin position="147"/>
        <end position="180"/>
    </location>
</feature>
<evidence type="ECO:0000256" key="1">
    <source>
        <dbReference type="ARBA" id="ARBA00004141"/>
    </source>
</evidence>
<evidence type="ECO:0000256" key="5">
    <source>
        <dbReference type="SAM" id="Phobius"/>
    </source>
</evidence>
<feature type="transmembrane region" description="Helical" evidence="5">
    <location>
        <begin position="214"/>
        <end position="232"/>
    </location>
</feature>
<keyword evidence="3 5" id="KW-1133">Transmembrane helix</keyword>
<dbReference type="GO" id="GO:0016020">
    <property type="term" value="C:membrane"/>
    <property type="evidence" value="ECO:0007669"/>
    <property type="project" value="UniProtKB-SubCell"/>
</dbReference>
<evidence type="ECO:0000256" key="3">
    <source>
        <dbReference type="ARBA" id="ARBA00022989"/>
    </source>
</evidence>
<feature type="transmembrane region" description="Helical" evidence="5">
    <location>
        <begin position="192"/>
        <end position="209"/>
    </location>
</feature>
<name>A0A6J7KW72_9ZZZZ</name>